<protein>
    <submittedName>
        <fullName evidence="1">Uncharacterized protein</fullName>
    </submittedName>
</protein>
<evidence type="ECO:0000313" key="1">
    <source>
        <dbReference type="EMBL" id="MPM11807.1"/>
    </source>
</evidence>
<accession>A0A644X7A4</accession>
<proteinExistence type="predicted"/>
<dbReference type="AlphaFoldDB" id="A0A644X7A4"/>
<dbReference type="EMBL" id="VSSQ01001881">
    <property type="protein sequence ID" value="MPM11807.1"/>
    <property type="molecule type" value="Genomic_DNA"/>
</dbReference>
<gene>
    <name evidence="1" type="ORF">SDC9_58158</name>
</gene>
<organism evidence="1">
    <name type="scientific">bioreactor metagenome</name>
    <dbReference type="NCBI Taxonomy" id="1076179"/>
    <lineage>
        <taxon>unclassified sequences</taxon>
        <taxon>metagenomes</taxon>
        <taxon>ecological metagenomes</taxon>
    </lineage>
</organism>
<name>A0A644X7A4_9ZZZZ</name>
<comment type="caution">
    <text evidence="1">The sequence shown here is derived from an EMBL/GenBank/DDBJ whole genome shotgun (WGS) entry which is preliminary data.</text>
</comment>
<sequence length="208" mass="24633">MTRIEDLDQVLAFGEISEDLLFHKIEKYKVKDYILKSLEIGYEVADLYSVHDIFELYKINEIDIEYSQNNGNFYNVNFRAQFEWDKHNKSKVIIYKDSIKELANISGISEELSLKIHLCHEFFHYHELSNNTVVSEVLDPVVTVKFMNFKRKANISRCSEIAAHGFTKKILKLDCLPNFYDYKYLMNIGKIKDTYLDELADMYKNYCM</sequence>
<reference evidence="1" key="1">
    <citation type="submission" date="2019-08" db="EMBL/GenBank/DDBJ databases">
        <authorList>
            <person name="Kucharzyk K."/>
            <person name="Murdoch R.W."/>
            <person name="Higgins S."/>
            <person name="Loffler F."/>
        </authorList>
    </citation>
    <scope>NUCLEOTIDE SEQUENCE</scope>
</reference>